<evidence type="ECO:0000313" key="6">
    <source>
        <dbReference type="EMBL" id="EJD34759.1"/>
    </source>
</evidence>
<evidence type="ECO:0000256" key="3">
    <source>
        <dbReference type="ARBA" id="ARBA00022833"/>
    </source>
</evidence>
<dbReference type="InParanoid" id="J0WRT9"/>
<dbReference type="AlphaFoldDB" id="J0WRT9"/>
<keyword evidence="2 4" id="KW-0863">Zinc-finger</keyword>
<evidence type="ECO:0000256" key="4">
    <source>
        <dbReference type="PROSITE-ProRule" id="PRU00134"/>
    </source>
</evidence>
<keyword evidence="3" id="KW-0862">Zinc</keyword>
<keyword evidence="1" id="KW-0479">Metal-binding</keyword>
<organism evidence="6 7">
    <name type="scientific">Auricularia subglabra (strain TFB-10046 / SS5)</name>
    <name type="common">White-rot fungus</name>
    <name type="synonym">Auricularia delicata (strain TFB10046)</name>
    <dbReference type="NCBI Taxonomy" id="717982"/>
    <lineage>
        <taxon>Eukaryota</taxon>
        <taxon>Fungi</taxon>
        <taxon>Dikarya</taxon>
        <taxon>Basidiomycota</taxon>
        <taxon>Agaricomycotina</taxon>
        <taxon>Agaricomycetes</taxon>
        <taxon>Auriculariales</taxon>
        <taxon>Auriculariaceae</taxon>
        <taxon>Auricularia</taxon>
    </lineage>
</organism>
<dbReference type="GO" id="GO:0008270">
    <property type="term" value="F:zinc ion binding"/>
    <property type="evidence" value="ECO:0007669"/>
    <property type="project" value="UniProtKB-KW"/>
</dbReference>
<proteinExistence type="predicted"/>
<evidence type="ECO:0000259" key="5">
    <source>
        <dbReference type="PROSITE" id="PS50865"/>
    </source>
</evidence>
<dbReference type="SUPFAM" id="SSF144232">
    <property type="entry name" value="HIT/MYND zinc finger-like"/>
    <property type="match status" value="1"/>
</dbReference>
<evidence type="ECO:0000313" key="7">
    <source>
        <dbReference type="Proteomes" id="UP000006514"/>
    </source>
</evidence>
<evidence type="ECO:0000256" key="1">
    <source>
        <dbReference type="ARBA" id="ARBA00022723"/>
    </source>
</evidence>
<name>J0WRT9_AURST</name>
<dbReference type="KEGG" id="adl:AURDEDRAFT_140521"/>
<accession>J0WRT9</accession>
<dbReference type="PROSITE" id="PS50865">
    <property type="entry name" value="ZF_MYND_2"/>
    <property type="match status" value="1"/>
</dbReference>
<evidence type="ECO:0000256" key="2">
    <source>
        <dbReference type="ARBA" id="ARBA00022771"/>
    </source>
</evidence>
<dbReference type="Proteomes" id="UP000006514">
    <property type="component" value="Unassembled WGS sequence"/>
</dbReference>
<keyword evidence="7" id="KW-1185">Reference proteome</keyword>
<dbReference type="EMBL" id="JH687922">
    <property type="protein sequence ID" value="EJD34759.1"/>
    <property type="molecule type" value="Genomic_DNA"/>
</dbReference>
<reference evidence="7" key="1">
    <citation type="journal article" date="2012" name="Science">
        <title>The Paleozoic origin of enzymatic lignin decomposition reconstructed from 31 fungal genomes.</title>
        <authorList>
            <person name="Floudas D."/>
            <person name="Binder M."/>
            <person name="Riley R."/>
            <person name="Barry K."/>
            <person name="Blanchette R.A."/>
            <person name="Henrissat B."/>
            <person name="Martinez A.T."/>
            <person name="Otillar R."/>
            <person name="Spatafora J.W."/>
            <person name="Yadav J.S."/>
            <person name="Aerts A."/>
            <person name="Benoit I."/>
            <person name="Boyd A."/>
            <person name="Carlson A."/>
            <person name="Copeland A."/>
            <person name="Coutinho P.M."/>
            <person name="de Vries R.P."/>
            <person name="Ferreira P."/>
            <person name="Findley K."/>
            <person name="Foster B."/>
            <person name="Gaskell J."/>
            <person name="Glotzer D."/>
            <person name="Gorecki P."/>
            <person name="Heitman J."/>
            <person name="Hesse C."/>
            <person name="Hori C."/>
            <person name="Igarashi K."/>
            <person name="Jurgens J.A."/>
            <person name="Kallen N."/>
            <person name="Kersten P."/>
            <person name="Kohler A."/>
            <person name="Kuees U."/>
            <person name="Kumar T.K.A."/>
            <person name="Kuo A."/>
            <person name="LaButti K."/>
            <person name="Larrondo L.F."/>
            <person name="Lindquist E."/>
            <person name="Ling A."/>
            <person name="Lombard V."/>
            <person name="Lucas S."/>
            <person name="Lundell T."/>
            <person name="Martin R."/>
            <person name="McLaughlin D.J."/>
            <person name="Morgenstern I."/>
            <person name="Morin E."/>
            <person name="Murat C."/>
            <person name="Nagy L.G."/>
            <person name="Nolan M."/>
            <person name="Ohm R.A."/>
            <person name="Patyshakuliyeva A."/>
            <person name="Rokas A."/>
            <person name="Ruiz-Duenas F.J."/>
            <person name="Sabat G."/>
            <person name="Salamov A."/>
            <person name="Samejima M."/>
            <person name="Schmutz J."/>
            <person name="Slot J.C."/>
            <person name="St John F."/>
            <person name="Stenlid J."/>
            <person name="Sun H."/>
            <person name="Sun S."/>
            <person name="Syed K."/>
            <person name="Tsang A."/>
            <person name="Wiebenga A."/>
            <person name="Young D."/>
            <person name="Pisabarro A."/>
            <person name="Eastwood D.C."/>
            <person name="Martin F."/>
            <person name="Cullen D."/>
            <person name="Grigoriev I.V."/>
            <person name="Hibbett D.S."/>
        </authorList>
    </citation>
    <scope>NUCLEOTIDE SEQUENCE [LARGE SCALE GENOMIC DNA]</scope>
    <source>
        <strain evidence="7">TFB10046</strain>
    </source>
</reference>
<dbReference type="Gene3D" id="6.10.140.2220">
    <property type="match status" value="1"/>
</dbReference>
<dbReference type="OrthoDB" id="2998255at2759"/>
<gene>
    <name evidence="6" type="ORF">AURDEDRAFT_140521</name>
</gene>
<dbReference type="InterPro" id="IPR002893">
    <property type="entry name" value="Znf_MYND"/>
</dbReference>
<sequence>MASVHVVTDQHPRLTIDLVHYATNVWTPELQDPDNPRCCPLCFSLYVRVIFSPESKPQLDILLVDCHDFFGACTRMLSAPRHADDLPRLQRLLEGTVARCPNTAWHEYTKEHVGRELESVVFSLYRCLTHVIGAGPRPVKRTSTFVRKSRKGRWPVAVEQLLPHGVHDSLWAHAIWCHTLICLLSFMFLQKLLEIACPTILPALLNDSHREILMDSVLTVMRMPFPQFGQAQRLPLDAYQNMAAAAWLSDPHNGVVDIAVRFIHTFVSGPDAHMDDIFRFHAGYERVLFETLIAVADGGIRRDNSTRDSVAAMASSLHGFLHLGGSQLHPVIVAYRERVLPVASPSLNQRYTPGYFTSVVLSQYAQLRICGGPGCSQRATATGPDEPGKLRACSRCNFMQYCSRGCQQRDWRDAAGGERTCHKALCPILCKMWAAGCSLQNQRTKEFSATFERADISPSEFQIIHNCASTSAALPDAMRAMILGNVRH</sequence>
<feature type="domain" description="MYND-type" evidence="5">
    <location>
        <begin position="372"/>
        <end position="426"/>
    </location>
</feature>
<dbReference type="Pfam" id="PF01753">
    <property type="entry name" value="zf-MYND"/>
    <property type="match status" value="1"/>
</dbReference>
<protein>
    <recommendedName>
        <fullName evidence="5">MYND-type domain-containing protein</fullName>
    </recommendedName>
</protein>